<gene>
    <name evidence="2" type="ORF">SAMN04515625_0791</name>
</gene>
<keyword evidence="1" id="KW-0812">Transmembrane</keyword>
<reference evidence="2 3" key="1">
    <citation type="submission" date="2016-10" db="EMBL/GenBank/DDBJ databases">
        <authorList>
            <person name="de Groot N.N."/>
        </authorList>
    </citation>
    <scope>NUCLEOTIDE SEQUENCE [LARGE SCALE GENOMIC DNA]</scope>
    <source>
        <strain evidence="2 3">Z-7982</strain>
    </source>
</reference>
<dbReference type="AlphaFoldDB" id="A0A1H2SUZ0"/>
<evidence type="ECO:0000256" key="1">
    <source>
        <dbReference type="SAM" id="Phobius"/>
    </source>
</evidence>
<dbReference type="Proteomes" id="UP000198669">
    <property type="component" value="Unassembled WGS sequence"/>
</dbReference>
<name>A0A1H2SUZ0_9EURY</name>
<proteinExistence type="predicted"/>
<accession>A0A1H2SUZ0</accession>
<sequence>MEGNVNDRVSFYFLFLFFTCETYICEYILFWNKLSTAGVKNDIDG</sequence>
<keyword evidence="1" id="KW-0472">Membrane</keyword>
<organism evidence="2 3">
    <name type="scientific">Methanohalophilus halophilus</name>
    <dbReference type="NCBI Taxonomy" id="2177"/>
    <lineage>
        <taxon>Archaea</taxon>
        <taxon>Methanobacteriati</taxon>
        <taxon>Methanobacteriota</taxon>
        <taxon>Stenosarchaea group</taxon>
        <taxon>Methanomicrobia</taxon>
        <taxon>Methanosarcinales</taxon>
        <taxon>Methanosarcinaceae</taxon>
        <taxon>Methanohalophilus</taxon>
    </lineage>
</organism>
<feature type="transmembrane region" description="Helical" evidence="1">
    <location>
        <begin position="12"/>
        <end position="30"/>
    </location>
</feature>
<evidence type="ECO:0000313" key="2">
    <source>
        <dbReference type="EMBL" id="SDW35265.1"/>
    </source>
</evidence>
<dbReference type="EMBL" id="FNMU01000002">
    <property type="protein sequence ID" value="SDW35265.1"/>
    <property type="molecule type" value="Genomic_DNA"/>
</dbReference>
<evidence type="ECO:0000313" key="3">
    <source>
        <dbReference type="Proteomes" id="UP000198669"/>
    </source>
</evidence>
<keyword evidence="1" id="KW-1133">Transmembrane helix</keyword>
<protein>
    <submittedName>
        <fullName evidence="2">Uncharacterized protein</fullName>
    </submittedName>
</protein>